<accession>A0A1H3L265</accession>
<dbReference type="GO" id="GO:0005737">
    <property type="term" value="C:cytoplasm"/>
    <property type="evidence" value="ECO:0007669"/>
    <property type="project" value="TreeGrafter"/>
</dbReference>
<dbReference type="GO" id="GO:0004029">
    <property type="term" value="F:aldehyde dehydrogenase (NAD+) activity"/>
    <property type="evidence" value="ECO:0007669"/>
    <property type="project" value="TreeGrafter"/>
</dbReference>
<name>A0A1H3L265_9PROT</name>
<dbReference type="PANTHER" id="PTHR48079">
    <property type="entry name" value="PROTEIN YEEZ"/>
    <property type="match status" value="1"/>
</dbReference>
<feature type="domain" description="NAD-dependent epimerase/dehydratase" evidence="1">
    <location>
        <begin position="1"/>
        <end position="222"/>
    </location>
</feature>
<evidence type="ECO:0000259" key="1">
    <source>
        <dbReference type="Pfam" id="PF01370"/>
    </source>
</evidence>
<dbReference type="InterPro" id="IPR036291">
    <property type="entry name" value="NAD(P)-bd_dom_sf"/>
</dbReference>
<dbReference type="STRING" id="44576.SAMN05421881_104417"/>
<evidence type="ECO:0000313" key="2">
    <source>
        <dbReference type="EMBL" id="SDY58004.1"/>
    </source>
</evidence>
<dbReference type="Gene3D" id="3.40.50.720">
    <property type="entry name" value="NAD(P)-binding Rossmann-like Domain"/>
    <property type="match status" value="1"/>
</dbReference>
<dbReference type="InterPro" id="IPR051783">
    <property type="entry name" value="NAD(P)-dependent_oxidoreduct"/>
</dbReference>
<dbReference type="CDD" id="cd05228">
    <property type="entry name" value="AR_FR_like_1_SDR_e"/>
    <property type="match status" value="1"/>
</dbReference>
<dbReference type="AlphaFoldDB" id="A0A1H3L265"/>
<keyword evidence="3" id="KW-1185">Reference proteome</keyword>
<dbReference type="Proteomes" id="UP000198640">
    <property type="component" value="Unassembled WGS sequence"/>
</dbReference>
<dbReference type="PANTHER" id="PTHR48079:SF6">
    <property type="entry name" value="NAD(P)-BINDING DOMAIN-CONTAINING PROTEIN-RELATED"/>
    <property type="match status" value="1"/>
</dbReference>
<dbReference type="NCBIfam" id="TIGR03466">
    <property type="entry name" value="HpnA"/>
    <property type="match status" value="1"/>
</dbReference>
<sequence length="327" mass="35789">MTGGGGFIGAHLVRLLLAQGERVKVLELDEVPVPTGAEIVRGSVDDSVVVRQAMQGVQKVYHLAAYTHLWAPDKRIFRQTNYDGTCTVLREAARAEVEVVVHTSTEAVLTGHKDWDQQDEASIMQRLRVMPGLYCHSKLLAEQAALEASRNGLAVVVVSPSLPIGPGDWGLTPPTRMIMNFLNQEVPAYLDCWLNLVDVRDVAQGHISAAERGRSGTRYLLGHENLLLSQLLQMIEEITGLAMPTRKVPYWLALAAGAVQEWIADYVTGTPPMAPLAGVRLAGRQARFASDQAVHELGLGQSPVRQALIDEIAWLVEKGHVKRSFSL</sequence>
<dbReference type="Pfam" id="PF01370">
    <property type="entry name" value="Epimerase"/>
    <property type="match status" value="1"/>
</dbReference>
<dbReference type="InterPro" id="IPR017829">
    <property type="entry name" value="Hopanoid-assoc_sugar_epimerase"/>
</dbReference>
<protein>
    <submittedName>
        <fullName evidence="2">Dihydroflavonol-4-reductase</fullName>
    </submittedName>
</protein>
<dbReference type="InterPro" id="IPR001509">
    <property type="entry name" value="Epimerase_deHydtase"/>
</dbReference>
<dbReference type="SUPFAM" id="SSF51735">
    <property type="entry name" value="NAD(P)-binding Rossmann-fold domains"/>
    <property type="match status" value="1"/>
</dbReference>
<organism evidence="2 3">
    <name type="scientific">Nitrosomonas halophila</name>
    <dbReference type="NCBI Taxonomy" id="44576"/>
    <lineage>
        <taxon>Bacteria</taxon>
        <taxon>Pseudomonadati</taxon>
        <taxon>Pseudomonadota</taxon>
        <taxon>Betaproteobacteria</taxon>
        <taxon>Nitrosomonadales</taxon>
        <taxon>Nitrosomonadaceae</taxon>
        <taxon>Nitrosomonas</taxon>
    </lineage>
</organism>
<dbReference type="EMBL" id="FNOY01000044">
    <property type="protein sequence ID" value="SDY58004.1"/>
    <property type="molecule type" value="Genomic_DNA"/>
</dbReference>
<proteinExistence type="predicted"/>
<evidence type="ECO:0000313" key="3">
    <source>
        <dbReference type="Proteomes" id="UP000198640"/>
    </source>
</evidence>
<gene>
    <name evidence="2" type="ORF">SAMN05421881_104417</name>
</gene>
<reference evidence="2 3" key="1">
    <citation type="submission" date="2016-10" db="EMBL/GenBank/DDBJ databases">
        <authorList>
            <person name="de Groot N.N."/>
        </authorList>
    </citation>
    <scope>NUCLEOTIDE SEQUENCE [LARGE SCALE GENOMIC DNA]</scope>
    <source>
        <strain evidence="2 3">Nm1</strain>
    </source>
</reference>